<dbReference type="InterPro" id="IPR006143">
    <property type="entry name" value="RND_pump_MFP"/>
</dbReference>
<feature type="compositionally biased region" description="Polar residues" evidence="3">
    <location>
        <begin position="410"/>
        <end position="422"/>
    </location>
</feature>
<protein>
    <submittedName>
        <fullName evidence="8">Efflux transporter, RND family, MFP subunit</fullName>
    </submittedName>
</protein>
<dbReference type="InterPro" id="IPR058626">
    <property type="entry name" value="MdtA-like_b-barrel"/>
</dbReference>
<dbReference type="InterPro" id="IPR058624">
    <property type="entry name" value="MdtA-like_HH"/>
</dbReference>
<comment type="subcellular location">
    <subcellularLocation>
        <location evidence="1">Cell envelope</location>
    </subcellularLocation>
</comment>
<dbReference type="NCBIfam" id="TIGR01730">
    <property type="entry name" value="RND_mfp"/>
    <property type="match status" value="1"/>
</dbReference>
<keyword evidence="9" id="KW-1185">Reference proteome</keyword>
<feature type="domain" description="Multidrug resistance protein MdtA-like beta-barrel" evidence="6">
    <location>
        <begin position="236"/>
        <end position="319"/>
    </location>
</feature>
<dbReference type="Gene3D" id="2.40.420.20">
    <property type="match status" value="1"/>
</dbReference>
<gene>
    <name evidence="8" type="ORF">DPRO_3333</name>
</gene>
<evidence type="ECO:0000313" key="8">
    <source>
        <dbReference type="EMBL" id="SOB60245.1"/>
    </source>
</evidence>
<evidence type="ECO:0000259" key="7">
    <source>
        <dbReference type="Pfam" id="PF25967"/>
    </source>
</evidence>
<evidence type="ECO:0000259" key="5">
    <source>
        <dbReference type="Pfam" id="PF25917"/>
    </source>
</evidence>
<feature type="domain" description="Multidrug resistance protein MdtA-like barrel-sandwich hybrid" evidence="5">
    <location>
        <begin position="90"/>
        <end position="231"/>
    </location>
</feature>
<dbReference type="InterPro" id="IPR058627">
    <property type="entry name" value="MdtA-like_C"/>
</dbReference>
<comment type="similarity">
    <text evidence="2">Belongs to the membrane fusion protein (MFP) (TC 8.A.1) family.</text>
</comment>
<dbReference type="KEGG" id="pprf:DPRO_3333"/>
<evidence type="ECO:0000313" key="9">
    <source>
        <dbReference type="Proteomes" id="UP000219215"/>
    </source>
</evidence>
<dbReference type="Pfam" id="PF25967">
    <property type="entry name" value="RND-MFP_C"/>
    <property type="match status" value="1"/>
</dbReference>
<dbReference type="SUPFAM" id="SSF111369">
    <property type="entry name" value="HlyD-like secretion proteins"/>
    <property type="match status" value="1"/>
</dbReference>
<feature type="region of interest" description="Disordered" evidence="3">
    <location>
        <begin position="400"/>
        <end position="430"/>
    </location>
</feature>
<dbReference type="EMBL" id="LT907975">
    <property type="protein sequence ID" value="SOB60245.1"/>
    <property type="molecule type" value="Genomic_DNA"/>
</dbReference>
<dbReference type="Pfam" id="PF25944">
    <property type="entry name" value="Beta-barrel_RND"/>
    <property type="match status" value="1"/>
</dbReference>
<organism evidence="8 9">
    <name type="scientific">Pseudodesulfovibrio profundus</name>
    <dbReference type="NCBI Taxonomy" id="57320"/>
    <lineage>
        <taxon>Bacteria</taxon>
        <taxon>Pseudomonadati</taxon>
        <taxon>Thermodesulfobacteriota</taxon>
        <taxon>Desulfovibrionia</taxon>
        <taxon>Desulfovibrionales</taxon>
        <taxon>Desulfovibrionaceae</taxon>
    </lineage>
</organism>
<dbReference type="Pfam" id="PF25917">
    <property type="entry name" value="BSH_RND"/>
    <property type="match status" value="1"/>
</dbReference>
<reference evidence="9" key="1">
    <citation type="submission" date="2017-09" db="EMBL/GenBank/DDBJ databases">
        <authorList>
            <person name="Regsiter A."/>
            <person name="William W."/>
        </authorList>
    </citation>
    <scope>NUCLEOTIDE SEQUENCE [LARGE SCALE GENOMIC DNA]</scope>
    <source>
        <strain evidence="9">500-1</strain>
    </source>
</reference>
<sequence>MNRLFWLHSLMESNNINSLFKGMPMPYKKAAPIFPVIFLCLVGLVFSGCTENEEKQAAAPEVRPLKVSKVETRDMPNWGEFIGQISAVDTVDIRARVEGFLLEKQFEEGRAVKKGDLLFVIDPKPFEEDLKEAKSELDYNQALLEKAKKDMARYSKLLKEGVVSQTEFESYQTSFSTYQAKVRQNKAQVENANIQLGYTKIYSPIDGIIGRVQVDVGNLVGKGESTLLATISTVDPVYVSFSVNEADYLKAKRNREQSNLPDDGLRMLLSDGTEYEHSGQLSMVDRAVDPKTGTLGIRVQFPNPDGLLRPGQYSRVLILIEETKDAIVVPSRSIIDVQGMTSIYKVDQDNKLVNQPVETGYEVDNFVVVKEGLSPDDLIVTDDVRRLRPGMEIKPIVVPMTKPGGEEVDLNSSQPNESNSDQDGAENKDG</sequence>
<dbReference type="GO" id="GO:0030313">
    <property type="term" value="C:cell envelope"/>
    <property type="evidence" value="ECO:0007669"/>
    <property type="project" value="UniProtKB-SubCell"/>
</dbReference>
<dbReference type="Proteomes" id="UP000219215">
    <property type="component" value="Chromosome DPRO"/>
</dbReference>
<accession>A0A2C8FDW7</accession>
<dbReference type="Gene3D" id="1.10.287.470">
    <property type="entry name" value="Helix hairpin bin"/>
    <property type="match status" value="1"/>
</dbReference>
<evidence type="ECO:0000256" key="1">
    <source>
        <dbReference type="ARBA" id="ARBA00004196"/>
    </source>
</evidence>
<evidence type="ECO:0000259" key="6">
    <source>
        <dbReference type="Pfam" id="PF25944"/>
    </source>
</evidence>
<dbReference type="AlphaFoldDB" id="A0A2C8FDW7"/>
<evidence type="ECO:0000256" key="3">
    <source>
        <dbReference type="SAM" id="MobiDB-lite"/>
    </source>
</evidence>
<dbReference type="Gene3D" id="2.40.30.170">
    <property type="match status" value="1"/>
</dbReference>
<proteinExistence type="inferred from homology"/>
<dbReference type="GO" id="GO:0005886">
    <property type="term" value="C:plasma membrane"/>
    <property type="evidence" value="ECO:0007669"/>
    <property type="project" value="TreeGrafter"/>
</dbReference>
<dbReference type="Gene3D" id="2.40.50.100">
    <property type="match status" value="1"/>
</dbReference>
<dbReference type="GO" id="GO:0046677">
    <property type="term" value="P:response to antibiotic"/>
    <property type="evidence" value="ECO:0007669"/>
    <property type="project" value="TreeGrafter"/>
</dbReference>
<dbReference type="Pfam" id="PF25876">
    <property type="entry name" value="HH_MFP_RND"/>
    <property type="match status" value="1"/>
</dbReference>
<feature type="domain" description="Multidrug resistance protein MdtA-like C-terminal permuted SH3" evidence="7">
    <location>
        <begin position="325"/>
        <end position="385"/>
    </location>
</feature>
<name>A0A2C8FDW7_9BACT</name>
<feature type="domain" description="Multidrug resistance protein MdtA-like alpha-helical hairpin" evidence="4">
    <location>
        <begin position="130"/>
        <end position="199"/>
    </location>
</feature>
<dbReference type="InterPro" id="IPR058625">
    <property type="entry name" value="MdtA-like_BSH"/>
</dbReference>
<dbReference type="GO" id="GO:0022857">
    <property type="term" value="F:transmembrane transporter activity"/>
    <property type="evidence" value="ECO:0007669"/>
    <property type="project" value="InterPro"/>
</dbReference>
<evidence type="ECO:0000256" key="2">
    <source>
        <dbReference type="ARBA" id="ARBA00009477"/>
    </source>
</evidence>
<evidence type="ECO:0000259" key="4">
    <source>
        <dbReference type="Pfam" id="PF25876"/>
    </source>
</evidence>
<dbReference type="PANTHER" id="PTHR30158">
    <property type="entry name" value="ACRA/E-RELATED COMPONENT OF DRUG EFFLUX TRANSPORTER"/>
    <property type="match status" value="1"/>
</dbReference>